<dbReference type="Pfam" id="PF01565">
    <property type="entry name" value="FAD_binding_4"/>
    <property type="match status" value="1"/>
</dbReference>
<feature type="chain" id="PRO_5040487286" description="FAD-binding PCMH-type domain-containing protein" evidence="6">
    <location>
        <begin position="18"/>
        <end position="492"/>
    </location>
</feature>
<accession>A0A9N9UXZ5</accession>
<keyword evidence="4" id="KW-0274">FAD</keyword>
<evidence type="ECO:0000259" key="7">
    <source>
        <dbReference type="PROSITE" id="PS51387"/>
    </source>
</evidence>
<protein>
    <recommendedName>
        <fullName evidence="7">FAD-binding PCMH-type domain-containing protein</fullName>
    </recommendedName>
</protein>
<keyword evidence="5" id="KW-0560">Oxidoreductase</keyword>
<feature type="domain" description="FAD-binding PCMH-type" evidence="7">
    <location>
        <begin position="60"/>
        <end position="232"/>
    </location>
</feature>
<comment type="similarity">
    <text evidence="1">Belongs to the oxygen-dependent FAD-linked oxidoreductase family.</text>
</comment>
<evidence type="ECO:0000256" key="5">
    <source>
        <dbReference type="ARBA" id="ARBA00023002"/>
    </source>
</evidence>
<evidence type="ECO:0000256" key="2">
    <source>
        <dbReference type="ARBA" id="ARBA00022630"/>
    </source>
</evidence>
<dbReference type="InterPro" id="IPR016169">
    <property type="entry name" value="FAD-bd_PCMH_sub2"/>
</dbReference>
<dbReference type="OrthoDB" id="415825at2759"/>
<evidence type="ECO:0000313" key="9">
    <source>
        <dbReference type="Proteomes" id="UP000754883"/>
    </source>
</evidence>
<dbReference type="InterPro" id="IPR006094">
    <property type="entry name" value="Oxid_FAD_bind_N"/>
</dbReference>
<keyword evidence="9" id="KW-1185">Reference proteome</keyword>
<organism evidence="8 9">
    <name type="scientific">Clonostachys byssicola</name>
    <dbReference type="NCBI Taxonomy" id="160290"/>
    <lineage>
        <taxon>Eukaryota</taxon>
        <taxon>Fungi</taxon>
        <taxon>Dikarya</taxon>
        <taxon>Ascomycota</taxon>
        <taxon>Pezizomycotina</taxon>
        <taxon>Sordariomycetes</taxon>
        <taxon>Hypocreomycetidae</taxon>
        <taxon>Hypocreales</taxon>
        <taxon>Bionectriaceae</taxon>
        <taxon>Clonostachys</taxon>
    </lineage>
</organism>
<dbReference type="InterPro" id="IPR050416">
    <property type="entry name" value="FAD-linked_Oxidoreductase"/>
</dbReference>
<evidence type="ECO:0000256" key="6">
    <source>
        <dbReference type="SAM" id="SignalP"/>
    </source>
</evidence>
<keyword evidence="2" id="KW-0285">Flavoprotein</keyword>
<dbReference type="PANTHER" id="PTHR42973">
    <property type="entry name" value="BINDING OXIDOREDUCTASE, PUTATIVE (AFU_ORTHOLOGUE AFUA_1G17690)-RELATED"/>
    <property type="match status" value="1"/>
</dbReference>
<dbReference type="PROSITE" id="PS51387">
    <property type="entry name" value="FAD_PCMH"/>
    <property type="match status" value="1"/>
</dbReference>
<dbReference type="Gene3D" id="3.30.465.10">
    <property type="match status" value="1"/>
</dbReference>
<dbReference type="Pfam" id="PF08031">
    <property type="entry name" value="BBE"/>
    <property type="match status" value="1"/>
</dbReference>
<name>A0A9N9UXZ5_9HYPO</name>
<evidence type="ECO:0000256" key="4">
    <source>
        <dbReference type="ARBA" id="ARBA00022827"/>
    </source>
</evidence>
<dbReference type="InterPro" id="IPR016166">
    <property type="entry name" value="FAD-bd_PCMH"/>
</dbReference>
<feature type="signal peptide" evidence="6">
    <location>
        <begin position="1"/>
        <end position="17"/>
    </location>
</feature>
<evidence type="ECO:0000256" key="3">
    <source>
        <dbReference type="ARBA" id="ARBA00022729"/>
    </source>
</evidence>
<gene>
    <name evidence="8" type="ORF">CBYS24578_00014532</name>
</gene>
<comment type="caution">
    <text evidence="8">The sequence shown here is derived from an EMBL/GenBank/DDBJ whole genome shotgun (WGS) entry which is preliminary data.</text>
</comment>
<keyword evidence="3 6" id="KW-0732">Signal</keyword>
<dbReference type="EMBL" id="CABFNO020001564">
    <property type="protein sequence ID" value="CAH0003352.1"/>
    <property type="molecule type" value="Genomic_DNA"/>
</dbReference>
<dbReference type="PANTHER" id="PTHR42973:SF32">
    <property type="entry name" value="FAD-LINKED OXIDOREDUCTASE AFOF"/>
    <property type="match status" value="1"/>
</dbReference>
<dbReference type="Gene3D" id="3.40.462.20">
    <property type="match status" value="1"/>
</dbReference>
<dbReference type="SUPFAM" id="SSF56176">
    <property type="entry name" value="FAD-binding/transporter-associated domain-like"/>
    <property type="match status" value="1"/>
</dbReference>
<sequence>MSRLWWSLLLCVSVVAATPCGRKDLRCLLTDPARQWAANTTVSFPGSDEFQLATERWTVFSPPTYSAAISPGTTEDVVKAVQLMTSHRIPFLVRGAGHAYTITPGTFKGGLAIDLSHQTSVEIDSAAETITVGPGVTIAEIFDPLYDAGFELQTGTASCPSLIGLSLGGGVGRQQGQHGLVLDAMVSLRVITASGDQVEVSKNSHPDLFWAFRGAGANFGVVTSATYSVRPLTNKGNVLNVEFFFTPDQVPAYFEVVESLNGKIPANMAAMNIIQFNPEYNITQLISGWTYFGPEDEGLKFLEPILALSTPVSQSQVPWNRLVATAGGGVDQLICQPNTIRDLYNVNLKNYSAATFQQVFTKMADFYENHPGGRNSIVGIELFPNQAMAAVPLDETAFPWRDATGYIYATFIWGPGDSNTESAARSLGPELRNDLAATSGYDSLTVFVNYARGDEPLESVYGADKLPRLVDLKRTWDPDNVFRYNNGLIRGY</sequence>
<dbReference type="InterPro" id="IPR036318">
    <property type="entry name" value="FAD-bd_PCMH-like_sf"/>
</dbReference>
<dbReference type="GO" id="GO:0016491">
    <property type="term" value="F:oxidoreductase activity"/>
    <property type="evidence" value="ECO:0007669"/>
    <property type="project" value="UniProtKB-KW"/>
</dbReference>
<dbReference type="InterPro" id="IPR012951">
    <property type="entry name" value="BBE"/>
</dbReference>
<proteinExistence type="inferred from homology"/>
<dbReference type="Proteomes" id="UP000754883">
    <property type="component" value="Unassembled WGS sequence"/>
</dbReference>
<evidence type="ECO:0000256" key="1">
    <source>
        <dbReference type="ARBA" id="ARBA00005466"/>
    </source>
</evidence>
<evidence type="ECO:0000313" key="8">
    <source>
        <dbReference type="EMBL" id="CAH0003352.1"/>
    </source>
</evidence>
<dbReference type="AlphaFoldDB" id="A0A9N9UXZ5"/>
<dbReference type="GO" id="GO:0071949">
    <property type="term" value="F:FAD binding"/>
    <property type="evidence" value="ECO:0007669"/>
    <property type="project" value="InterPro"/>
</dbReference>
<reference evidence="8" key="1">
    <citation type="submission" date="2021-10" db="EMBL/GenBank/DDBJ databases">
        <authorList>
            <person name="Piombo E."/>
        </authorList>
    </citation>
    <scope>NUCLEOTIDE SEQUENCE</scope>
</reference>